<gene>
    <name evidence="2" type="ORF">F0L74_11750</name>
</gene>
<reference evidence="2 3" key="1">
    <citation type="submission" date="2019-09" db="EMBL/GenBank/DDBJ databases">
        <title>Chitinophaga ginsengihumi sp. nov., isolated from soil of ginseng rhizosphere.</title>
        <authorList>
            <person name="Lee J."/>
        </authorList>
    </citation>
    <scope>NUCLEOTIDE SEQUENCE [LARGE SCALE GENOMIC DNA]</scope>
    <source>
        <strain evidence="2 3">BN140078</strain>
    </source>
</reference>
<keyword evidence="3" id="KW-1185">Reference proteome</keyword>
<dbReference type="Proteomes" id="UP000324611">
    <property type="component" value="Unassembled WGS sequence"/>
</dbReference>
<name>A0A5B2VXY4_9BACT</name>
<evidence type="ECO:0000259" key="1">
    <source>
        <dbReference type="Pfam" id="PF15567"/>
    </source>
</evidence>
<evidence type="ECO:0000313" key="2">
    <source>
        <dbReference type="EMBL" id="KAA2243182.1"/>
    </source>
</evidence>
<dbReference type="InterPro" id="IPR029082">
    <property type="entry name" value="Imm35"/>
</dbReference>
<dbReference type="RefSeq" id="WP_149838057.1">
    <property type="nucleotide sequence ID" value="NZ_VUOC01000002.1"/>
</dbReference>
<evidence type="ECO:0000313" key="3">
    <source>
        <dbReference type="Proteomes" id="UP000324611"/>
    </source>
</evidence>
<proteinExistence type="predicted"/>
<accession>A0A5B2VXY4</accession>
<reference evidence="2 3" key="2">
    <citation type="submission" date="2019-09" db="EMBL/GenBank/DDBJ databases">
        <authorList>
            <person name="Jin C."/>
        </authorList>
    </citation>
    <scope>NUCLEOTIDE SEQUENCE [LARGE SCALE GENOMIC DNA]</scope>
    <source>
        <strain evidence="2 3">BN140078</strain>
    </source>
</reference>
<organism evidence="2 3">
    <name type="scientific">Chitinophaga agrisoli</name>
    <dbReference type="NCBI Taxonomy" id="2607653"/>
    <lineage>
        <taxon>Bacteria</taxon>
        <taxon>Pseudomonadati</taxon>
        <taxon>Bacteroidota</taxon>
        <taxon>Chitinophagia</taxon>
        <taxon>Chitinophagales</taxon>
        <taxon>Chitinophagaceae</taxon>
        <taxon>Chitinophaga</taxon>
    </lineage>
</organism>
<sequence length="98" mass="11433">MITREDAIKIADEYLKSKSEKSKYEFVLLTDAIKEFEYGWIFFYQNKKYLETGDEMHLLGGNGPIVVNKFDGSIFKLGTARKPGYYIEEYIKLMGLKD</sequence>
<dbReference type="AlphaFoldDB" id="A0A5B2VXY4"/>
<dbReference type="Pfam" id="PF15567">
    <property type="entry name" value="Imm35"/>
    <property type="match status" value="1"/>
</dbReference>
<feature type="domain" description="Immunity protein 35" evidence="1">
    <location>
        <begin position="5"/>
        <end position="80"/>
    </location>
</feature>
<dbReference type="EMBL" id="VUOC01000002">
    <property type="protein sequence ID" value="KAA2243182.1"/>
    <property type="molecule type" value="Genomic_DNA"/>
</dbReference>
<comment type="caution">
    <text evidence="2">The sequence shown here is derived from an EMBL/GenBank/DDBJ whole genome shotgun (WGS) entry which is preliminary data.</text>
</comment>
<protein>
    <recommendedName>
        <fullName evidence="1">Immunity protein 35 domain-containing protein</fullName>
    </recommendedName>
</protein>